<name>A0A9D4W7T0_PEA</name>
<dbReference type="Gramene" id="Psat06G0271500-T1">
    <property type="protein sequence ID" value="KAI5396617.1"/>
    <property type="gene ID" value="KIW84_062715"/>
</dbReference>
<dbReference type="Proteomes" id="UP001058974">
    <property type="component" value="Chromosome 6"/>
</dbReference>
<gene>
    <name evidence="2" type="ORF">KIW84_062715</name>
</gene>
<protein>
    <recommendedName>
        <fullName evidence="1">DUF7745 domain-containing protein</fullName>
    </recommendedName>
</protein>
<organism evidence="2 3">
    <name type="scientific">Pisum sativum</name>
    <name type="common">Garden pea</name>
    <name type="synonym">Lathyrus oleraceus</name>
    <dbReference type="NCBI Taxonomy" id="3888"/>
    <lineage>
        <taxon>Eukaryota</taxon>
        <taxon>Viridiplantae</taxon>
        <taxon>Streptophyta</taxon>
        <taxon>Embryophyta</taxon>
        <taxon>Tracheophyta</taxon>
        <taxon>Spermatophyta</taxon>
        <taxon>Magnoliopsida</taxon>
        <taxon>eudicotyledons</taxon>
        <taxon>Gunneridae</taxon>
        <taxon>Pentapetalae</taxon>
        <taxon>rosids</taxon>
        <taxon>fabids</taxon>
        <taxon>Fabales</taxon>
        <taxon>Fabaceae</taxon>
        <taxon>Papilionoideae</taxon>
        <taxon>50 kb inversion clade</taxon>
        <taxon>NPAAA clade</taxon>
        <taxon>Hologalegina</taxon>
        <taxon>IRL clade</taxon>
        <taxon>Fabeae</taxon>
        <taxon>Lathyrus</taxon>
    </lineage>
</organism>
<dbReference type="AlphaFoldDB" id="A0A9D4W7T0"/>
<proteinExistence type="predicted"/>
<dbReference type="PANTHER" id="PTHR48201">
    <property type="entry name" value="PROTEIN, PUTATIVE-RELATED"/>
    <property type="match status" value="1"/>
</dbReference>
<accession>A0A9D4W7T0</accession>
<comment type="caution">
    <text evidence="2">The sequence shown here is derived from an EMBL/GenBank/DDBJ whole genome shotgun (WGS) entry which is preliminary data.</text>
</comment>
<evidence type="ECO:0000313" key="2">
    <source>
        <dbReference type="EMBL" id="KAI5396617.1"/>
    </source>
</evidence>
<sequence length="229" mass="26114">MGSKKKNNLPLKFKFPRVDTLLALSSKITPCKKRNFICRYGQILDLLTTYVNVSALVALSQYYDPSLICFTFKGFQLALTIEEYEKLLGLFVKDHPPFAMLGELLMSESVFEALHLSVEEVALGLGPKGFSRKLLEEKAWALEKEGKLRDQFSTLKNESLGWLNEKTRINSFLDTYVGSINLLQPSAAMYRVKYDCLVRFCNELTKEDPWKLEDALEDADENTTPHSIL</sequence>
<evidence type="ECO:0000259" key="1">
    <source>
        <dbReference type="Pfam" id="PF24924"/>
    </source>
</evidence>
<dbReference type="PANTHER" id="PTHR48201:SF12">
    <property type="entry name" value="AMINOTRANSFERASE-LIKE PLANT MOBILE DOMAIN-CONTAINING PROTEIN"/>
    <property type="match status" value="1"/>
</dbReference>
<evidence type="ECO:0000313" key="3">
    <source>
        <dbReference type="Proteomes" id="UP001058974"/>
    </source>
</evidence>
<dbReference type="InterPro" id="IPR056647">
    <property type="entry name" value="DUF7745"/>
</dbReference>
<keyword evidence="3" id="KW-1185">Reference proteome</keyword>
<dbReference type="Pfam" id="PF24924">
    <property type="entry name" value="DUF7745"/>
    <property type="match status" value="1"/>
</dbReference>
<reference evidence="2 3" key="1">
    <citation type="journal article" date="2022" name="Nat. Genet.">
        <title>Improved pea reference genome and pan-genome highlight genomic features and evolutionary characteristics.</title>
        <authorList>
            <person name="Yang T."/>
            <person name="Liu R."/>
            <person name="Luo Y."/>
            <person name="Hu S."/>
            <person name="Wang D."/>
            <person name="Wang C."/>
            <person name="Pandey M.K."/>
            <person name="Ge S."/>
            <person name="Xu Q."/>
            <person name="Li N."/>
            <person name="Li G."/>
            <person name="Huang Y."/>
            <person name="Saxena R.K."/>
            <person name="Ji Y."/>
            <person name="Li M."/>
            <person name="Yan X."/>
            <person name="He Y."/>
            <person name="Liu Y."/>
            <person name="Wang X."/>
            <person name="Xiang C."/>
            <person name="Varshney R.K."/>
            <person name="Ding H."/>
            <person name="Gao S."/>
            <person name="Zong X."/>
        </authorList>
    </citation>
    <scope>NUCLEOTIDE SEQUENCE [LARGE SCALE GENOMIC DNA]</scope>
    <source>
        <strain evidence="2 3">cv. Zhongwan 6</strain>
    </source>
</reference>
<feature type="domain" description="DUF7745" evidence="1">
    <location>
        <begin position="22"/>
        <end position="147"/>
    </location>
</feature>
<dbReference type="EMBL" id="JAMSHJ010000006">
    <property type="protein sequence ID" value="KAI5396617.1"/>
    <property type="molecule type" value="Genomic_DNA"/>
</dbReference>